<sequence>MLRIMIVDDEELAVKRLKRILADYHEISVIATFTNPQEAYEYAKGHTVDIAFLDISMPDINGMNLSGLLLNIHPAINIVFVTGFDQYAVKAFEMNALDYVMKPVTSERLVSTMARIRMLHQTVEVEPSLEIALFSGLAITLPAEGRKRMIKLRSPKTEELFAFLVCKRTASREEIIETLWSELEPDKAWKNLNSTLYYIRKAIDVNKYHRRIVTEGNTIRLNDDGINCDLYEFERMLKVIRRSPEHNAHLLERTEALYTGTLLKGKDYEWAIEYTRHLEMQYIELLDLMAHYYRQRNQLPRSLHYYNEILKLDAIREDINVEAIRLLLELGRRNEAIRHYRDLEETMQRELKTQPDPKIRELLR</sequence>
<dbReference type="InterPro" id="IPR005158">
    <property type="entry name" value="BTAD"/>
</dbReference>
<dbReference type="Pfam" id="PF03704">
    <property type="entry name" value="BTAD"/>
    <property type="match status" value="1"/>
</dbReference>
<dbReference type="SUPFAM" id="SSF46894">
    <property type="entry name" value="C-terminal effector domain of the bipartite response regulators"/>
    <property type="match status" value="1"/>
</dbReference>
<dbReference type="PANTHER" id="PTHR35807">
    <property type="entry name" value="TRANSCRIPTIONAL REGULATOR REDD-RELATED"/>
    <property type="match status" value="1"/>
</dbReference>
<evidence type="ECO:0000256" key="2">
    <source>
        <dbReference type="ARBA" id="ARBA00023012"/>
    </source>
</evidence>
<proteinExistence type="predicted"/>
<evidence type="ECO:0000313" key="9">
    <source>
        <dbReference type="Proteomes" id="UP001235840"/>
    </source>
</evidence>
<dbReference type="InterPro" id="IPR011990">
    <property type="entry name" value="TPR-like_helical_dom_sf"/>
</dbReference>
<evidence type="ECO:0000256" key="3">
    <source>
        <dbReference type="ARBA" id="ARBA00023015"/>
    </source>
</evidence>
<keyword evidence="4" id="KW-0238">DNA-binding</keyword>
<keyword evidence="5" id="KW-0804">Transcription</keyword>
<keyword evidence="6" id="KW-0597">Phosphoprotein</keyword>
<dbReference type="InterPro" id="IPR001789">
    <property type="entry name" value="Sig_transdc_resp-reg_receiver"/>
</dbReference>
<gene>
    <name evidence="8" type="ORF">J2S11_002873</name>
</gene>
<dbReference type="Gene3D" id="1.10.10.10">
    <property type="entry name" value="Winged helix-like DNA-binding domain superfamily/Winged helix DNA-binding domain"/>
    <property type="match status" value="1"/>
</dbReference>
<dbReference type="SUPFAM" id="SSF52172">
    <property type="entry name" value="CheY-like"/>
    <property type="match status" value="1"/>
</dbReference>
<feature type="modified residue" description="4-aspartylphosphate" evidence="6">
    <location>
        <position position="54"/>
    </location>
</feature>
<dbReference type="InterPro" id="IPR036388">
    <property type="entry name" value="WH-like_DNA-bd_sf"/>
</dbReference>
<organism evidence="8 9">
    <name type="scientific">Caldalkalibacillus horti</name>
    <dbReference type="NCBI Taxonomy" id="77523"/>
    <lineage>
        <taxon>Bacteria</taxon>
        <taxon>Bacillati</taxon>
        <taxon>Bacillota</taxon>
        <taxon>Bacilli</taxon>
        <taxon>Bacillales</taxon>
        <taxon>Bacillaceae</taxon>
        <taxon>Caldalkalibacillus</taxon>
    </lineage>
</organism>
<dbReference type="PROSITE" id="PS50110">
    <property type="entry name" value="RESPONSE_REGULATORY"/>
    <property type="match status" value="1"/>
</dbReference>
<dbReference type="Proteomes" id="UP001235840">
    <property type="component" value="Unassembled WGS sequence"/>
</dbReference>
<evidence type="ECO:0000256" key="1">
    <source>
        <dbReference type="ARBA" id="ARBA00004496"/>
    </source>
</evidence>
<protein>
    <submittedName>
        <fullName evidence="8">Two-component SAPR family response regulator</fullName>
    </submittedName>
</protein>
<comment type="subcellular location">
    <subcellularLocation>
        <location evidence="1">Cytoplasm</location>
    </subcellularLocation>
</comment>
<feature type="domain" description="Response regulatory" evidence="7">
    <location>
        <begin position="3"/>
        <end position="117"/>
    </location>
</feature>
<dbReference type="InterPro" id="IPR051677">
    <property type="entry name" value="AfsR-DnrI-RedD_regulator"/>
</dbReference>
<reference evidence="8 9" key="1">
    <citation type="submission" date="2023-07" db="EMBL/GenBank/DDBJ databases">
        <title>Genomic Encyclopedia of Type Strains, Phase IV (KMG-IV): sequencing the most valuable type-strain genomes for metagenomic binning, comparative biology and taxonomic classification.</title>
        <authorList>
            <person name="Goeker M."/>
        </authorList>
    </citation>
    <scope>NUCLEOTIDE SEQUENCE [LARGE SCALE GENOMIC DNA]</scope>
    <source>
        <strain evidence="8 9">DSM 12751</strain>
    </source>
</reference>
<dbReference type="Gene3D" id="3.40.50.2300">
    <property type="match status" value="1"/>
</dbReference>
<evidence type="ECO:0000259" key="7">
    <source>
        <dbReference type="PROSITE" id="PS50110"/>
    </source>
</evidence>
<keyword evidence="2" id="KW-0902">Two-component regulatory system</keyword>
<keyword evidence="3" id="KW-0805">Transcription regulation</keyword>
<dbReference type="RefSeq" id="WP_307395588.1">
    <property type="nucleotide sequence ID" value="NZ_BAAADK010000030.1"/>
</dbReference>
<accession>A0ABT9W112</accession>
<evidence type="ECO:0000256" key="4">
    <source>
        <dbReference type="ARBA" id="ARBA00023125"/>
    </source>
</evidence>
<dbReference type="SMART" id="SM00448">
    <property type="entry name" value="REC"/>
    <property type="match status" value="1"/>
</dbReference>
<evidence type="ECO:0000313" key="8">
    <source>
        <dbReference type="EMBL" id="MDQ0166956.1"/>
    </source>
</evidence>
<dbReference type="Gene3D" id="1.25.40.10">
    <property type="entry name" value="Tetratricopeptide repeat domain"/>
    <property type="match status" value="1"/>
</dbReference>
<comment type="caution">
    <text evidence="8">The sequence shown here is derived from an EMBL/GenBank/DDBJ whole genome shotgun (WGS) entry which is preliminary data.</text>
</comment>
<dbReference type="SUPFAM" id="SSF48452">
    <property type="entry name" value="TPR-like"/>
    <property type="match status" value="1"/>
</dbReference>
<name>A0ABT9W112_9BACI</name>
<dbReference type="InterPro" id="IPR016032">
    <property type="entry name" value="Sig_transdc_resp-reg_C-effctor"/>
</dbReference>
<dbReference type="EMBL" id="JAUSTY010000012">
    <property type="protein sequence ID" value="MDQ0166956.1"/>
    <property type="molecule type" value="Genomic_DNA"/>
</dbReference>
<evidence type="ECO:0000256" key="6">
    <source>
        <dbReference type="PROSITE-ProRule" id="PRU00169"/>
    </source>
</evidence>
<dbReference type="SMART" id="SM01043">
    <property type="entry name" value="BTAD"/>
    <property type="match status" value="1"/>
</dbReference>
<dbReference type="Pfam" id="PF00072">
    <property type="entry name" value="Response_reg"/>
    <property type="match status" value="1"/>
</dbReference>
<dbReference type="InterPro" id="IPR011006">
    <property type="entry name" value="CheY-like_superfamily"/>
</dbReference>
<keyword evidence="9" id="KW-1185">Reference proteome</keyword>
<evidence type="ECO:0000256" key="5">
    <source>
        <dbReference type="ARBA" id="ARBA00023163"/>
    </source>
</evidence>